<dbReference type="Proteomes" id="UP000327478">
    <property type="component" value="Chromosome"/>
</dbReference>
<protein>
    <recommendedName>
        <fullName evidence="5">DUF2922 family protein</fullName>
    </recommendedName>
</protein>
<proteinExistence type="predicted"/>
<dbReference type="Proteomes" id="UP000480556">
    <property type="component" value="Unassembled WGS sequence"/>
</dbReference>
<organism evidence="1 4">
    <name type="scientific">Acinetobacter wanghuae</name>
    <dbReference type="NCBI Taxonomy" id="2662362"/>
    <lineage>
        <taxon>Bacteria</taxon>
        <taxon>Pseudomonadati</taxon>
        <taxon>Pseudomonadota</taxon>
        <taxon>Gammaproteobacteria</taxon>
        <taxon>Moraxellales</taxon>
        <taxon>Moraxellaceae</taxon>
        <taxon>Acinetobacter</taxon>
    </lineage>
</organism>
<evidence type="ECO:0008006" key="5">
    <source>
        <dbReference type="Google" id="ProtNLM"/>
    </source>
</evidence>
<dbReference type="EMBL" id="CP045650">
    <property type="protein sequence ID" value="QGA11425.1"/>
    <property type="molecule type" value="Genomic_DNA"/>
</dbReference>
<dbReference type="EMBL" id="WITK01000020">
    <property type="protein sequence ID" value="MQW92989.1"/>
    <property type="molecule type" value="Genomic_DNA"/>
</dbReference>
<keyword evidence="3" id="KW-1185">Reference proteome</keyword>
<accession>A0A5Q0P2U8</accession>
<evidence type="ECO:0000313" key="4">
    <source>
        <dbReference type="Proteomes" id="UP000480556"/>
    </source>
</evidence>
<gene>
    <name evidence="2" type="ORF">GFH30_08465</name>
    <name evidence="1" type="ORF">GHJ48_11415</name>
</gene>
<dbReference type="AlphaFoldDB" id="A0A5Q0P2U8"/>
<dbReference type="RefSeq" id="WP_153371818.1">
    <property type="nucleotide sequence ID" value="NZ_CP045650.1"/>
</dbReference>
<sequence length="74" mass="8542">MKKMIDIKVKDQFSQIINAKAVLPQDTEHDSLEMQKLLQKIEHVVIGDEIILPSIELLFESQHSPSIYRVVEVN</sequence>
<evidence type="ECO:0000313" key="3">
    <source>
        <dbReference type="Proteomes" id="UP000327478"/>
    </source>
</evidence>
<evidence type="ECO:0000313" key="2">
    <source>
        <dbReference type="EMBL" id="QGA11425.1"/>
    </source>
</evidence>
<name>A0A5Q0P2U8_9GAMM</name>
<reference evidence="3 4" key="1">
    <citation type="submission" date="2019-10" db="EMBL/GenBank/DDBJ databases">
        <authorList>
            <person name="Dong K."/>
        </authorList>
    </citation>
    <scope>NUCLEOTIDE SEQUENCE [LARGE SCALE GENOMIC DNA]</scope>
    <source>
        <strain evidence="2">Dk386</strain>
        <strain evidence="3">dk386</strain>
        <strain evidence="4">dk771</strain>
        <strain evidence="1">Dk771</strain>
    </source>
</reference>
<evidence type="ECO:0000313" key="1">
    <source>
        <dbReference type="EMBL" id="MQW92989.1"/>
    </source>
</evidence>